<gene>
    <name evidence="2" type="ORF">A3L02_02140</name>
</gene>
<feature type="transmembrane region" description="Helical" evidence="1">
    <location>
        <begin position="44"/>
        <end position="64"/>
    </location>
</feature>
<keyword evidence="1" id="KW-0812">Transmembrane</keyword>
<keyword evidence="1" id="KW-1133">Transmembrane helix</keyword>
<keyword evidence="1" id="KW-0472">Membrane</keyword>
<sequence length="107" mass="11778">MILTFVYFLFGFLLAFCPFTGIPAILIGILFVKIDTKAKLAYSLAGFVAGTLAGASLWGSSWIFEQLRWGYQEHGIWGFIGGTTIILLLAILLARVLNKKYPMGDAK</sequence>
<dbReference type="OrthoDB" id="379725at2157"/>
<dbReference type="EMBL" id="CP014854">
    <property type="protein sequence ID" value="ASI98449.1"/>
    <property type="molecule type" value="Genomic_DNA"/>
</dbReference>
<protein>
    <submittedName>
        <fullName evidence="2">Uncharacterized protein</fullName>
    </submittedName>
</protein>
<evidence type="ECO:0000313" key="3">
    <source>
        <dbReference type="Proteomes" id="UP000197156"/>
    </source>
</evidence>
<feature type="transmembrane region" description="Helical" evidence="1">
    <location>
        <begin position="76"/>
        <end position="97"/>
    </location>
</feature>
<dbReference type="KEGG" id="tce:A3L02_02140"/>
<feature type="transmembrane region" description="Helical" evidence="1">
    <location>
        <begin position="6"/>
        <end position="32"/>
    </location>
</feature>
<evidence type="ECO:0000313" key="2">
    <source>
        <dbReference type="EMBL" id="ASI98449.1"/>
    </source>
</evidence>
<name>A0A218P0M6_THECE</name>
<dbReference type="GeneID" id="33323514"/>
<reference evidence="2 3" key="1">
    <citation type="submission" date="2016-03" db="EMBL/GenBank/DDBJ databases">
        <title>Complete genome sequence of Thermococcus celer.</title>
        <authorList>
            <person name="Oger P.M."/>
        </authorList>
    </citation>
    <scope>NUCLEOTIDE SEQUENCE [LARGE SCALE GENOMIC DNA]</scope>
    <source>
        <strain evidence="2 3">Vu 13</strain>
    </source>
</reference>
<dbReference type="AlphaFoldDB" id="A0A218P0M6"/>
<evidence type="ECO:0000256" key="1">
    <source>
        <dbReference type="SAM" id="Phobius"/>
    </source>
</evidence>
<dbReference type="RefSeq" id="WP_088862408.1">
    <property type="nucleotide sequence ID" value="NZ_CP014854.1"/>
</dbReference>
<accession>A0A218P0M6</accession>
<organism evidence="2 3">
    <name type="scientific">Thermococcus celer Vu 13 = JCM 8558</name>
    <dbReference type="NCBI Taxonomy" id="1293037"/>
    <lineage>
        <taxon>Archaea</taxon>
        <taxon>Methanobacteriati</taxon>
        <taxon>Methanobacteriota</taxon>
        <taxon>Thermococci</taxon>
        <taxon>Thermococcales</taxon>
        <taxon>Thermococcaceae</taxon>
        <taxon>Thermococcus</taxon>
    </lineage>
</organism>
<proteinExistence type="predicted"/>
<keyword evidence="3" id="KW-1185">Reference proteome</keyword>
<dbReference type="Proteomes" id="UP000197156">
    <property type="component" value="Chromosome"/>
</dbReference>